<reference evidence="1" key="1">
    <citation type="submission" date="2021-12" db="EMBL/GenBank/DDBJ databases">
        <title>Prjna785345.</title>
        <authorList>
            <person name="Rujirawat T."/>
            <person name="Krajaejun T."/>
        </authorList>
    </citation>
    <scope>NUCLEOTIDE SEQUENCE</scope>
    <source>
        <strain evidence="1">Pi057C3</strain>
    </source>
</reference>
<comment type="caution">
    <text evidence="1">The sequence shown here is derived from an EMBL/GenBank/DDBJ whole genome shotgun (WGS) entry which is preliminary data.</text>
</comment>
<dbReference type="EMBL" id="JAKCXM010000068">
    <property type="protein sequence ID" value="KAJ0404159.1"/>
    <property type="molecule type" value="Genomic_DNA"/>
</dbReference>
<gene>
    <name evidence="1" type="ORF">P43SY_008717</name>
</gene>
<evidence type="ECO:0000313" key="2">
    <source>
        <dbReference type="Proteomes" id="UP001209570"/>
    </source>
</evidence>
<sequence>MGAADDSPLQLPPVFLAKLIVHGTEASRKTALVQETASIHPRASKDTHEFSIDRHELAFQHTADDGQVSFYQVAVLDFVGHDSFKPFISLHFSPRTLHAVCFDAAKTSRAGCD</sequence>
<organism evidence="1 2">
    <name type="scientific">Pythium insidiosum</name>
    <name type="common">Pythiosis disease agent</name>
    <dbReference type="NCBI Taxonomy" id="114742"/>
    <lineage>
        <taxon>Eukaryota</taxon>
        <taxon>Sar</taxon>
        <taxon>Stramenopiles</taxon>
        <taxon>Oomycota</taxon>
        <taxon>Peronosporomycetes</taxon>
        <taxon>Pythiales</taxon>
        <taxon>Pythiaceae</taxon>
        <taxon>Pythium</taxon>
    </lineage>
</organism>
<dbReference type="Proteomes" id="UP001209570">
    <property type="component" value="Unassembled WGS sequence"/>
</dbReference>
<keyword evidence="2" id="KW-1185">Reference proteome</keyword>
<name>A0AAD5QC97_PYTIN</name>
<evidence type="ECO:0000313" key="1">
    <source>
        <dbReference type="EMBL" id="KAJ0404159.1"/>
    </source>
</evidence>
<dbReference type="AlphaFoldDB" id="A0AAD5QC97"/>
<accession>A0AAD5QC97</accession>
<proteinExistence type="predicted"/>
<protein>
    <submittedName>
        <fullName evidence="1">Uncharacterized protein</fullName>
    </submittedName>
</protein>